<evidence type="ECO:0000313" key="1">
    <source>
        <dbReference type="EMBL" id="AFZ25577.1"/>
    </source>
</evidence>
<dbReference type="KEGG" id="csg:Cylst_3427"/>
<dbReference type="eggNOG" id="COG5465">
    <property type="taxonomic scope" value="Bacteria"/>
</dbReference>
<dbReference type="EMBL" id="CP003642">
    <property type="protein sequence ID" value="AFZ25577.1"/>
    <property type="molecule type" value="Genomic_DNA"/>
</dbReference>
<dbReference type="OrthoDB" id="5192220at2"/>
<accession>K9X1H2</accession>
<dbReference type="Gene3D" id="1.10.287.950">
    <property type="entry name" value="Methyl-accepting chemotaxis protein"/>
    <property type="match status" value="1"/>
</dbReference>
<keyword evidence="2" id="KW-1185">Reference proteome</keyword>
<sequence length="309" mass="35028">MEPKTEHYPLNTEITLKDRSQSPLIVRVINLALTKLENEVIEYHLTLLVNPELYQRIDSEAMFNLKPEVRSPLSVGNFLPENDIQIEIGLQPSLLPSPLEIATDAMEAATYILNLNQEHPDSQLLSTESWLALSVKQLQATGETGYRTIWANITPSAFAQVATSNNSEQISEAIDNFAKDWTNGSFSATSENSINQTLEEITHSFEELAENISEMAQTMISEVVEEVNNVLENLTEDIFETTSDNSDINLAIEDLEKLFGQINKRLEELPTDKLLGEKELIYLLEIERFREQLAFFDKFIKNLPENPPD</sequence>
<protein>
    <submittedName>
        <fullName evidence="1">Uncharacterized protein</fullName>
    </submittedName>
</protein>
<dbReference type="STRING" id="56107.Cylst_3427"/>
<proteinExistence type="predicted"/>
<gene>
    <name evidence="1" type="ORF">Cylst_3427</name>
</gene>
<dbReference type="HOGENOM" id="CLU_899315_0_0_3"/>
<evidence type="ECO:0000313" key="2">
    <source>
        <dbReference type="Proteomes" id="UP000010475"/>
    </source>
</evidence>
<dbReference type="Proteomes" id="UP000010475">
    <property type="component" value="Chromosome"/>
</dbReference>
<name>K9X1H2_9NOST</name>
<reference evidence="1 2" key="1">
    <citation type="submission" date="2012-06" db="EMBL/GenBank/DDBJ databases">
        <title>Finished chromosome of genome of Cylindrospermum stagnale PCC 7417.</title>
        <authorList>
            <consortium name="US DOE Joint Genome Institute"/>
            <person name="Gugger M."/>
            <person name="Coursin T."/>
            <person name="Rippka R."/>
            <person name="Tandeau De Marsac N."/>
            <person name="Huntemann M."/>
            <person name="Wei C.-L."/>
            <person name="Han J."/>
            <person name="Detter J.C."/>
            <person name="Han C."/>
            <person name="Tapia R."/>
            <person name="Chen A."/>
            <person name="Kyrpides N."/>
            <person name="Mavromatis K."/>
            <person name="Markowitz V."/>
            <person name="Szeto E."/>
            <person name="Ivanova N."/>
            <person name="Pagani I."/>
            <person name="Pati A."/>
            <person name="Goodwin L."/>
            <person name="Nordberg H.P."/>
            <person name="Cantor M.N."/>
            <person name="Hua S.X."/>
            <person name="Woyke T."/>
            <person name="Kerfeld C.A."/>
        </authorList>
    </citation>
    <scope>NUCLEOTIDE SEQUENCE [LARGE SCALE GENOMIC DNA]</scope>
    <source>
        <strain evidence="1 2">PCC 7417</strain>
    </source>
</reference>
<organism evidence="1 2">
    <name type="scientific">Cylindrospermum stagnale PCC 7417</name>
    <dbReference type="NCBI Taxonomy" id="56107"/>
    <lineage>
        <taxon>Bacteria</taxon>
        <taxon>Bacillati</taxon>
        <taxon>Cyanobacteriota</taxon>
        <taxon>Cyanophyceae</taxon>
        <taxon>Nostocales</taxon>
        <taxon>Nostocaceae</taxon>
        <taxon>Cylindrospermum</taxon>
    </lineage>
</organism>
<dbReference type="AlphaFoldDB" id="K9X1H2"/>
<dbReference type="RefSeq" id="WP_015208825.1">
    <property type="nucleotide sequence ID" value="NC_019757.1"/>
</dbReference>